<dbReference type="RefSeq" id="WP_386397451.1">
    <property type="nucleotide sequence ID" value="NZ_JBHSPT010000033.1"/>
</dbReference>
<organism evidence="1 2">
    <name type="scientific">Streptomyces pratens</name>
    <dbReference type="NCBI Taxonomy" id="887456"/>
    <lineage>
        <taxon>Bacteria</taxon>
        <taxon>Bacillati</taxon>
        <taxon>Actinomycetota</taxon>
        <taxon>Actinomycetes</taxon>
        <taxon>Kitasatosporales</taxon>
        <taxon>Streptomycetaceae</taxon>
        <taxon>Streptomyces</taxon>
    </lineage>
</organism>
<dbReference type="InterPro" id="IPR014729">
    <property type="entry name" value="Rossmann-like_a/b/a_fold"/>
</dbReference>
<dbReference type="EMBL" id="JBHSPT010000033">
    <property type="protein sequence ID" value="MFC6056720.1"/>
    <property type="molecule type" value="Genomic_DNA"/>
</dbReference>
<dbReference type="SUPFAM" id="SSF52402">
    <property type="entry name" value="Adenine nucleotide alpha hydrolases-like"/>
    <property type="match status" value="1"/>
</dbReference>
<protein>
    <recommendedName>
        <fullName evidence="3">UspA domain-containing protein</fullName>
    </recommendedName>
</protein>
<gene>
    <name evidence="1" type="ORF">ACFP50_14955</name>
</gene>
<proteinExistence type="predicted"/>
<comment type="caution">
    <text evidence="1">The sequence shown here is derived from an EMBL/GenBank/DDBJ whole genome shotgun (WGS) entry which is preliminary data.</text>
</comment>
<evidence type="ECO:0000313" key="1">
    <source>
        <dbReference type="EMBL" id="MFC6056720.1"/>
    </source>
</evidence>
<keyword evidence="2" id="KW-1185">Reference proteome</keyword>
<dbReference type="Gene3D" id="3.40.50.620">
    <property type="entry name" value="HUPs"/>
    <property type="match status" value="1"/>
</dbReference>
<evidence type="ECO:0008006" key="3">
    <source>
        <dbReference type="Google" id="ProtNLM"/>
    </source>
</evidence>
<name>A0ABW1M066_9ACTN</name>
<dbReference type="Proteomes" id="UP001596242">
    <property type="component" value="Unassembled WGS sequence"/>
</dbReference>
<reference evidence="2" key="1">
    <citation type="journal article" date="2019" name="Int. J. Syst. Evol. Microbiol.">
        <title>The Global Catalogue of Microorganisms (GCM) 10K type strain sequencing project: providing services to taxonomists for standard genome sequencing and annotation.</title>
        <authorList>
            <consortium name="The Broad Institute Genomics Platform"/>
            <consortium name="The Broad Institute Genome Sequencing Center for Infectious Disease"/>
            <person name="Wu L."/>
            <person name="Ma J."/>
        </authorList>
    </citation>
    <scope>NUCLEOTIDE SEQUENCE [LARGE SCALE GENOMIC DNA]</scope>
    <source>
        <strain evidence="2">JCM 12763</strain>
    </source>
</reference>
<sequence>MAWWATTASWTWSGALLKAASGAGLLVVGHRLTDRPKVPCTGPVTHAVIHHVSRPVVIVPHD</sequence>
<accession>A0ABW1M066</accession>
<evidence type="ECO:0000313" key="2">
    <source>
        <dbReference type="Proteomes" id="UP001596242"/>
    </source>
</evidence>